<organism evidence="7 8">
    <name type="scientific">Nepenthes gracilis</name>
    <name type="common">Slender pitcher plant</name>
    <dbReference type="NCBI Taxonomy" id="150966"/>
    <lineage>
        <taxon>Eukaryota</taxon>
        <taxon>Viridiplantae</taxon>
        <taxon>Streptophyta</taxon>
        <taxon>Embryophyta</taxon>
        <taxon>Tracheophyta</taxon>
        <taxon>Spermatophyta</taxon>
        <taxon>Magnoliopsida</taxon>
        <taxon>eudicotyledons</taxon>
        <taxon>Gunneridae</taxon>
        <taxon>Pentapetalae</taxon>
        <taxon>Caryophyllales</taxon>
        <taxon>Nepenthaceae</taxon>
        <taxon>Nepenthes</taxon>
    </lineage>
</organism>
<dbReference type="InterPro" id="IPR001005">
    <property type="entry name" value="SANT/Myb"/>
</dbReference>
<proteinExistence type="predicted"/>
<dbReference type="EMBL" id="BSYO01000021">
    <property type="protein sequence ID" value="GMH20222.1"/>
    <property type="molecule type" value="Genomic_DNA"/>
</dbReference>
<evidence type="ECO:0000256" key="1">
    <source>
        <dbReference type="ARBA" id="ARBA00004123"/>
    </source>
</evidence>
<dbReference type="Gene3D" id="1.10.10.60">
    <property type="entry name" value="Homeodomain-like"/>
    <property type="match status" value="1"/>
</dbReference>
<comment type="caution">
    <text evidence="7">The sequence shown here is derived from an EMBL/GenBank/DDBJ whole genome shotgun (WGS) entry which is preliminary data.</text>
</comment>
<evidence type="ECO:0000256" key="2">
    <source>
        <dbReference type="ARBA" id="ARBA00023015"/>
    </source>
</evidence>
<dbReference type="FunFam" id="1.10.10.60:FF:000007">
    <property type="entry name" value="Two-component response regulator"/>
    <property type="match status" value="1"/>
</dbReference>
<dbReference type="Pfam" id="PF00249">
    <property type="entry name" value="Myb_DNA-binding"/>
    <property type="match status" value="1"/>
</dbReference>
<evidence type="ECO:0000256" key="3">
    <source>
        <dbReference type="ARBA" id="ARBA00023163"/>
    </source>
</evidence>
<dbReference type="InterPro" id="IPR006447">
    <property type="entry name" value="Myb_dom_plants"/>
</dbReference>
<sequence length="300" mass="32664">MREDDWNWFSKWEEELPSPDELMPLSQTLITPDLALAFEIRGPSHQQQQQLQQQQNRQNFSAPPPPPQPDSAEFESSSAELGGGAGGGEEPARTLKRPRLVWTPQLHKRFVDAVAHLGIKNAVPKTIMQLMSVDGLTRENVASHLQKYRLYLKRMQGINHGGSAAASGGGSASSGDPATDHLFASSPVPPHFLHHAGGRSNSEHFMPYMPPVAAVAAVHQQQMATAGGHMQPQYHHHRQMGQFGSPPSGQFEHHFLSRQAQMGASNLSTGIVNGGFADDVESGTAANGRKVLTLFPTRDN</sequence>
<evidence type="ECO:0000259" key="6">
    <source>
        <dbReference type="PROSITE" id="PS51294"/>
    </source>
</evidence>
<dbReference type="InterPro" id="IPR044841">
    <property type="entry name" value="LUX/BOA-like"/>
</dbReference>
<feature type="region of interest" description="Disordered" evidence="5">
    <location>
        <begin position="39"/>
        <end position="96"/>
    </location>
</feature>
<evidence type="ECO:0000313" key="8">
    <source>
        <dbReference type="Proteomes" id="UP001279734"/>
    </source>
</evidence>
<keyword evidence="8" id="KW-1185">Reference proteome</keyword>
<keyword evidence="4" id="KW-0539">Nucleus</keyword>
<feature type="compositionally biased region" description="Low complexity" evidence="5">
    <location>
        <begin position="46"/>
        <end position="55"/>
    </location>
</feature>
<dbReference type="GO" id="GO:0005634">
    <property type="term" value="C:nucleus"/>
    <property type="evidence" value="ECO:0007669"/>
    <property type="project" value="UniProtKB-SubCell"/>
</dbReference>
<dbReference type="AlphaFoldDB" id="A0AAD3T147"/>
<dbReference type="Proteomes" id="UP001279734">
    <property type="component" value="Unassembled WGS sequence"/>
</dbReference>
<evidence type="ECO:0000256" key="5">
    <source>
        <dbReference type="SAM" id="MobiDB-lite"/>
    </source>
</evidence>
<reference evidence="7" key="1">
    <citation type="submission" date="2023-05" db="EMBL/GenBank/DDBJ databases">
        <title>Nepenthes gracilis genome sequencing.</title>
        <authorList>
            <person name="Fukushima K."/>
        </authorList>
    </citation>
    <scope>NUCLEOTIDE SEQUENCE</scope>
    <source>
        <strain evidence="7">SING2019-196</strain>
    </source>
</reference>
<protein>
    <recommendedName>
        <fullName evidence="6">HTH myb-type domain-containing protein</fullName>
    </recommendedName>
</protein>
<comment type="subcellular location">
    <subcellularLocation>
        <location evidence="1">Nucleus</location>
    </subcellularLocation>
</comment>
<dbReference type="GO" id="GO:0003677">
    <property type="term" value="F:DNA binding"/>
    <property type="evidence" value="ECO:0007669"/>
    <property type="project" value="InterPro"/>
</dbReference>
<dbReference type="PANTHER" id="PTHR31442">
    <property type="entry name" value="HOMEODOMAIN-LIKE SUPERFAMILY PROTEIN-RELATED"/>
    <property type="match status" value="1"/>
</dbReference>
<keyword evidence="3" id="KW-0804">Transcription</keyword>
<name>A0AAD3T147_NEPGR</name>
<dbReference type="InterPro" id="IPR009057">
    <property type="entry name" value="Homeodomain-like_sf"/>
</dbReference>
<evidence type="ECO:0000256" key="4">
    <source>
        <dbReference type="ARBA" id="ARBA00023242"/>
    </source>
</evidence>
<dbReference type="PANTHER" id="PTHR31442:SF29">
    <property type="entry name" value="HOMEODOMAIN-LIKE SUPERFAMILY PROTEIN"/>
    <property type="match status" value="1"/>
</dbReference>
<dbReference type="GO" id="GO:0003700">
    <property type="term" value="F:DNA-binding transcription factor activity"/>
    <property type="evidence" value="ECO:0007669"/>
    <property type="project" value="InterPro"/>
</dbReference>
<dbReference type="PROSITE" id="PS51294">
    <property type="entry name" value="HTH_MYB"/>
    <property type="match status" value="1"/>
</dbReference>
<dbReference type="NCBIfam" id="TIGR01557">
    <property type="entry name" value="myb_SHAQKYF"/>
    <property type="match status" value="1"/>
</dbReference>
<accession>A0AAD3T147</accession>
<evidence type="ECO:0000313" key="7">
    <source>
        <dbReference type="EMBL" id="GMH20222.1"/>
    </source>
</evidence>
<dbReference type="SUPFAM" id="SSF46689">
    <property type="entry name" value="Homeodomain-like"/>
    <property type="match status" value="1"/>
</dbReference>
<gene>
    <name evidence="7" type="ORF">Nepgr_022063</name>
</gene>
<keyword evidence="2" id="KW-0805">Transcription regulation</keyword>
<dbReference type="InterPro" id="IPR017930">
    <property type="entry name" value="Myb_dom"/>
</dbReference>
<feature type="domain" description="HTH myb-type" evidence="6">
    <location>
        <begin position="102"/>
        <end position="153"/>
    </location>
</feature>